<proteinExistence type="predicted"/>
<protein>
    <submittedName>
        <fullName evidence="1">Uncharacterized protein</fullName>
    </submittedName>
</protein>
<dbReference type="AlphaFoldDB" id="A0A1H1V4S3"/>
<keyword evidence="2" id="KW-1185">Reference proteome</keyword>
<gene>
    <name evidence="1" type="ORF">SAMN04489716_1634</name>
</gene>
<dbReference type="EMBL" id="LT629758">
    <property type="protein sequence ID" value="SDS79491.1"/>
    <property type="molecule type" value="Genomic_DNA"/>
</dbReference>
<evidence type="ECO:0000313" key="1">
    <source>
        <dbReference type="EMBL" id="SDS79491.1"/>
    </source>
</evidence>
<organism evidence="1 2">
    <name type="scientific">Actinoplanes derwentensis</name>
    <dbReference type="NCBI Taxonomy" id="113562"/>
    <lineage>
        <taxon>Bacteria</taxon>
        <taxon>Bacillati</taxon>
        <taxon>Actinomycetota</taxon>
        <taxon>Actinomycetes</taxon>
        <taxon>Micromonosporales</taxon>
        <taxon>Micromonosporaceae</taxon>
        <taxon>Actinoplanes</taxon>
    </lineage>
</organism>
<reference evidence="1 2" key="1">
    <citation type="submission" date="2016-10" db="EMBL/GenBank/DDBJ databases">
        <authorList>
            <person name="de Groot N.N."/>
        </authorList>
    </citation>
    <scope>NUCLEOTIDE SEQUENCE [LARGE SCALE GENOMIC DNA]</scope>
    <source>
        <strain evidence="1 2">DSM 43941</strain>
    </source>
</reference>
<name>A0A1H1V4S3_9ACTN</name>
<dbReference type="RefSeq" id="WP_092543019.1">
    <property type="nucleotide sequence ID" value="NZ_LT629758.1"/>
</dbReference>
<dbReference type="Proteomes" id="UP000198688">
    <property type="component" value="Chromosome I"/>
</dbReference>
<sequence length="155" mass="17128">MNLVSERDWNVFSTSFWTEALKTFTGDGTVGPLGQAITKYIDEPLAKFFTVSLPGYWTSLKVSGVEAINYLITKFNGFLSYLDEIGKTVPFFGDSFKSSSKIPPLSTELATRDVTSDRKINQGVVINVNGAYMTKQDVGAAVQDALNSFNKYRGR</sequence>
<evidence type="ECO:0000313" key="2">
    <source>
        <dbReference type="Proteomes" id="UP000198688"/>
    </source>
</evidence>
<accession>A0A1H1V4S3</accession>